<dbReference type="AlphaFoldDB" id="A0A327KTF8"/>
<protein>
    <recommendedName>
        <fullName evidence="3">4,5-dihydroxyphthalate decarboxylase</fullName>
    </recommendedName>
</protein>
<keyword evidence="2" id="KW-1185">Reference proteome</keyword>
<reference evidence="1 2" key="1">
    <citation type="submission" date="2017-07" db="EMBL/GenBank/DDBJ databases">
        <title>Draft Genome Sequences of Select Purple Nonsulfur Bacteria.</title>
        <authorList>
            <person name="Lasarre B."/>
            <person name="Mckinlay J.B."/>
        </authorList>
    </citation>
    <scope>NUCLEOTIDE SEQUENCE [LARGE SCALE GENOMIC DNA]</scope>
    <source>
        <strain evidence="1 2">DSM 11907</strain>
    </source>
</reference>
<dbReference type="SUPFAM" id="SSF53850">
    <property type="entry name" value="Periplasmic binding protein-like II"/>
    <property type="match status" value="1"/>
</dbReference>
<sequence length="329" mass="37646">MLQVTMAGGFYDRTRSLIDGSVRPEGLSLTYVELPIEEVFWRLLRYGEFDVAECSLAYHMIARARGIGHDYVAIPLFPSRCFRHGFVFVNRNSGIRKPEDLAGKIMGVPEYAMTAALWLRGLFEHDYGVPPGAMRWRVGGIEEPNRADRMEITVDADVEILPIPPGKSLVGMLAAGEIDAMMGPRVPSVFRQGHPDIVRLFPNYPADERAWYERTRIVPIMHTVVIRRALYEREPWIAMSLFKAFRESSRRALERMRDVNALPYSLPWYLPALEETIAVFGEDFWPEGLDANWPSVAMLMQYAREQGLIDRLFTPEELFAPSTLTEFKI</sequence>
<evidence type="ECO:0008006" key="3">
    <source>
        <dbReference type="Google" id="ProtNLM"/>
    </source>
</evidence>
<dbReference type="Gene3D" id="3.40.190.10">
    <property type="entry name" value="Periplasmic binding protein-like II"/>
    <property type="match status" value="1"/>
</dbReference>
<accession>A0A327KTF8</accession>
<organism evidence="1 2">
    <name type="scientific">Rhodoplanes elegans</name>
    <dbReference type="NCBI Taxonomy" id="29408"/>
    <lineage>
        <taxon>Bacteria</taxon>
        <taxon>Pseudomonadati</taxon>
        <taxon>Pseudomonadota</taxon>
        <taxon>Alphaproteobacteria</taxon>
        <taxon>Hyphomicrobiales</taxon>
        <taxon>Nitrobacteraceae</taxon>
        <taxon>Rhodoplanes</taxon>
    </lineage>
</organism>
<dbReference type="Proteomes" id="UP000248863">
    <property type="component" value="Unassembled WGS sequence"/>
</dbReference>
<proteinExistence type="predicted"/>
<dbReference type="RefSeq" id="WP_111355150.1">
    <property type="nucleotide sequence ID" value="NZ_NHSK01000161.1"/>
</dbReference>
<gene>
    <name evidence="1" type="ORF">CH338_00865</name>
</gene>
<dbReference type="OrthoDB" id="8689594at2"/>
<name>A0A327KTF8_9BRAD</name>
<evidence type="ECO:0000313" key="1">
    <source>
        <dbReference type="EMBL" id="RAI42099.1"/>
    </source>
</evidence>
<evidence type="ECO:0000313" key="2">
    <source>
        <dbReference type="Proteomes" id="UP000248863"/>
    </source>
</evidence>
<comment type="caution">
    <text evidence="1">The sequence shown here is derived from an EMBL/GenBank/DDBJ whole genome shotgun (WGS) entry which is preliminary data.</text>
</comment>
<dbReference type="EMBL" id="NPEU01000004">
    <property type="protein sequence ID" value="RAI42099.1"/>
    <property type="molecule type" value="Genomic_DNA"/>
</dbReference>